<organism evidence="1 2">
    <name type="scientific">Spiromyces aspiralis</name>
    <dbReference type="NCBI Taxonomy" id="68401"/>
    <lineage>
        <taxon>Eukaryota</taxon>
        <taxon>Fungi</taxon>
        <taxon>Fungi incertae sedis</taxon>
        <taxon>Zoopagomycota</taxon>
        <taxon>Kickxellomycotina</taxon>
        <taxon>Kickxellomycetes</taxon>
        <taxon>Kickxellales</taxon>
        <taxon>Kickxellaceae</taxon>
        <taxon>Spiromyces</taxon>
    </lineage>
</organism>
<dbReference type="Proteomes" id="UP001145114">
    <property type="component" value="Unassembled WGS sequence"/>
</dbReference>
<protein>
    <submittedName>
        <fullName evidence="1">Uncharacterized protein</fullName>
    </submittedName>
</protein>
<comment type="caution">
    <text evidence="1">The sequence shown here is derived from an EMBL/GenBank/DDBJ whole genome shotgun (WGS) entry which is preliminary data.</text>
</comment>
<evidence type="ECO:0000313" key="2">
    <source>
        <dbReference type="Proteomes" id="UP001145114"/>
    </source>
</evidence>
<keyword evidence="2" id="KW-1185">Reference proteome</keyword>
<sequence length="357" mass="40486">MSEGIIDRLHQALHLTLKLDESSVKKAISYLYYNSQMRDEYEGIFLEFAEQSLQHKALGVMIYDKFHNLDQQKQQFLFSILESAKQPSPQGAVAVEARASISPPCTPVRRGTGTGGSGRSSASGTPIRAETTISLDDPRNEAIKKWAEYMEPITYPAYLDEILEMAGLKTAYDQFVEKFDVIIDRIMAALAKEEEYLRKGTRNSEAKGQLRPEELLEAQFTALCNVMLECLEAEVSPAQLPAVINKFQVGGNTHMPNSKGVSKKRVDIALVRKDTDSTSWSNVLLNIEIKSDADRILHLHRGRYAWYAAEEWPRQVRHYLLGGTLARSHLYVYYNDRNRKIYEASVGKLLLTNHNER</sequence>
<evidence type="ECO:0000313" key="1">
    <source>
        <dbReference type="EMBL" id="KAJ1678159.1"/>
    </source>
</evidence>
<reference evidence="1" key="1">
    <citation type="submission" date="2022-06" db="EMBL/GenBank/DDBJ databases">
        <title>Phylogenomic reconstructions and comparative analyses of Kickxellomycotina fungi.</title>
        <authorList>
            <person name="Reynolds N.K."/>
            <person name="Stajich J.E."/>
            <person name="Barry K."/>
            <person name="Grigoriev I.V."/>
            <person name="Crous P."/>
            <person name="Smith M.E."/>
        </authorList>
    </citation>
    <scope>NUCLEOTIDE SEQUENCE</scope>
    <source>
        <strain evidence="1">RSA 2271</strain>
    </source>
</reference>
<proteinExistence type="predicted"/>
<feature type="non-terminal residue" evidence="1">
    <location>
        <position position="357"/>
    </location>
</feature>
<dbReference type="EMBL" id="JAMZIH010001477">
    <property type="protein sequence ID" value="KAJ1678159.1"/>
    <property type="molecule type" value="Genomic_DNA"/>
</dbReference>
<accession>A0ACC1HW94</accession>
<gene>
    <name evidence="1" type="ORF">EV182_004650</name>
</gene>
<name>A0ACC1HW94_9FUNG</name>